<protein>
    <submittedName>
        <fullName evidence="1">Uncharacterized protein</fullName>
    </submittedName>
</protein>
<evidence type="ECO:0000313" key="1">
    <source>
        <dbReference type="EMBL" id="PTB53641.1"/>
    </source>
</evidence>
<accession>A0A2T4A998</accession>
<organism evidence="1 2">
    <name type="scientific">Trichoderma harzianum CBS 226.95</name>
    <dbReference type="NCBI Taxonomy" id="983964"/>
    <lineage>
        <taxon>Eukaryota</taxon>
        <taxon>Fungi</taxon>
        <taxon>Dikarya</taxon>
        <taxon>Ascomycota</taxon>
        <taxon>Pezizomycotina</taxon>
        <taxon>Sordariomycetes</taxon>
        <taxon>Hypocreomycetidae</taxon>
        <taxon>Hypocreales</taxon>
        <taxon>Hypocreaceae</taxon>
        <taxon>Trichoderma</taxon>
    </lineage>
</organism>
<dbReference type="RefSeq" id="XP_024773318.1">
    <property type="nucleotide sequence ID" value="XM_024919160.1"/>
</dbReference>
<reference evidence="1 2" key="1">
    <citation type="submission" date="2016-07" db="EMBL/GenBank/DDBJ databases">
        <title>Multiple horizontal gene transfer events from other fungi enriched the ability of initially mycotrophic Trichoderma (Ascomycota) to feed on dead plant biomass.</title>
        <authorList>
            <consortium name="DOE Joint Genome Institute"/>
            <person name="Aerts A."/>
            <person name="Atanasova L."/>
            <person name="Chenthamara K."/>
            <person name="Zhang J."/>
            <person name="Grujic M."/>
            <person name="Henrissat B."/>
            <person name="Kuo A."/>
            <person name="Salamov A."/>
            <person name="Lipzen A."/>
            <person name="Labutti K."/>
            <person name="Barry K."/>
            <person name="Miao Y."/>
            <person name="Rahimi M.J."/>
            <person name="Shen Q."/>
            <person name="Grigoriev I.V."/>
            <person name="Kubicek C.P."/>
            <person name="Druzhinina I.S."/>
        </authorList>
    </citation>
    <scope>NUCLEOTIDE SEQUENCE [LARGE SCALE GENOMIC DNA]</scope>
    <source>
        <strain evidence="1 2">CBS 226.95</strain>
    </source>
</reference>
<proteinExistence type="predicted"/>
<dbReference type="Proteomes" id="UP000241690">
    <property type="component" value="Unassembled WGS sequence"/>
</dbReference>
<keyword evidence="2" id="KW-1185">Reference proteome</keyword>
<name>A0A2T4A998_TRIHA</name>
<dbReference type="GeneID" id="36627729"/>
<dbReference type="EMBL" id="KZ679681">
    <property type="protein sequence ID" value="PTB53641.1"/>
    <property type="molecule type" value="Genomic_DNA"/>
</dbReference>
<evidence type="ECO:0000313" key="2">
    <source>
        <dbReference type="Proteomes" id="UP000241690"/>
    </source>
</evidence>
<sequence length="55" mass="6352">MRRCLDWSHCNDQQASVIRELCTLRDASDRLGRAYEVHLDDISKFVLADSILSTQ</sequence>
<dbReference type="AlphaFoldDB" id="A0A2T4A998"/>
<gene>
    <name evidence="1" type="ORF">M431DRAFT_508741</name>
</gene>